<evidence type="ECO:0000256" key="6">
    <source>
        <dbReference type="ARBA" id="ARBA00022692"/>
    </source>
</evidence>
<dbReference type="PANTHER" id="PTHR38831:SF1">
    <property type="entry name" value="TYPE II SECRETION SYSTEM PROTEIN K-RELATED"/>
    <property type="match status" value="1"/>
</dbReference>
<dbReference type="Proteomes" id="UP000256763">
    <property type="component" value="Unassembled WGS sequence"/>
</dbReference>
<dbReference type="PANTHER" id="PTHR38831">
    <property type="entry name" value="TYPE II SECRETION SYSTEM PROTEIN K"/>
    <property type="match status" value="1"/>
</dbReference>
<gene>
    <name evidence="13" type="ORF">CAL65_00315</name>
</gene>
<evidence type="ECO:0000256" key="7">
    <source>
        <dbReference type="ARBA" id="ARBA00022927"/>
    </source>
</evidence>
<dbReference type="Pfam" id="PF21687">
    <property type="entry name" value="T2SSK_1st"/>
    <property type="match status" value="1"/>
</dbReference>
<dbReference type="RefSeq" id="WP_116300741.1">
    <property type="nucleotide sequence ID" value="NZ_NFZV01000001.1"/>
</dbReference>
<evidence type="ECO:0000259" key="12">
    <source>
        <dbReference type="Pfam" id="PF21687"/>
    </source>
</evidence>
<dbReference type="InterPro" id="IPR038072">
    <property type="entry name" value="GspK_central_sf"/>
</dbReference>
<evidence type="ECO:0000256" key="4">
    <source>
        <dbReference type="ARBA" id="ARBA00022475"/>
    </source>
</evidence>
<keyword evidence="5 10" id="KW-0997">Cell inner membrane</keyword>
<protein>
    <recommendedName>
        <fullName evidence="10">Type II secretion system protein K</fullName>
    </recommendedName>
</protein>
<accession>A0A3E0X3L6</accession>
<dbReference type="InterPro" id="IPR045584">
    <property type="entry name" value="Pilin-like"/>
</dbReference>
<evidence type="ECO:0000313" key="14">
    <source>
        <dbReference type="Proteomes" id="UP000256763"/>
    </source>
</evidence>
<evidence type="ECO:0000313" key="13">
    <source>
        <dbReference type="EMBL" id="RFA39304.1"/>
    </source>
</evidence>
<evidence type="ECO:0000256" key="9">
    <source>
        <dbReference type="ARBA" id="ARBA00023136"/>
    </source>
</evidence>
<keyword evidence="3 10" id="KW-0813">Transport</keyword>
<keyword evidence="8" id="KW-1133">Transmembrane helix</keyword>
<keyword evidence="9 10" id="KW-0472">Membrane</keyword>
<evidence type="ECO:0000256" key="3">
    <source>
        <dbReference type="ARBA" id="ARBA00022448"/>
    </source>
</evidence>
<evidence type="ECO:0000259" key="11">
    <source>
        <dbReference type="Pfam" id="PF03934"/>
    </source>
</evidence>
<dbReference type="EMBL" id="NFZW01000001">
    <property type="protein sequence ID" value="RFA39304.1"/>
    <property type="molecule type" value="Genomic_DNA"/>
</dbReference>
<reference evidence="14" key="1">
    <citation type="submission" date="2017-05" db="EMBL/GenBank/DDBJ databases">
        <authorList>
            <person name="Sharma S."/>
            <person name="Sidhu C."/>
            <person name="Pinnaka A.K."/>
        </authorList>
    </citation>
    <scope>NUCLEOTIDE SEQUENCE [LARGE SCALE GENOMIC DNA]</scope>
    <source>
        <strain evidence="14">AK93</strain>
    </source>
</reference>
<dbReference type="Gene3D" id="1.10.40.60">
    <property type="entry name" value="EpsJ-like"/>
    <property type="match status" value="2"/>
</dbReference>
<feature type="domain" description="T2SS protein K first SAM-like" evidence="12">
    <location>
        <begin position="108"/>
        <end position="213"/>
    </location>
</feature>
<comment type="subcellular location">
    <subcellularLocation>
        <location evidence="1 10">Cell inner membrane</location>
    </subcellularLocation>
</comment>
<evidence type="ECO:0000256" key="1">
    <source>
        <dbReference type="ARBA" id="ARBA00004533"/>
    </source>
</evidence>
<proteinExistence type="inferred from homology"/>
<keyword evidence="4 10" id="KW-1003">Cell membrane</keyword>
<dbReference type="InterPro" id="IPR049179">
    <property type="entry name" value="T2SSK_SAM-like_2nd"/>
</dbReference>
<dbReference type="InterPro" id="IPR005628">
    <property type="entry name" value="GspK"/>
</dbReference>
<organism evidence="13 14">
    <name type="scientific">Alkalilimnicola ehrlichii</name>
    <dbReference type="NCBI Taxonomy" id="351052"/>
    <lineage>
        <taxon>Bacteria</taxon>
        <taxon>Pseudomonadati</taxon>
        <taxon>Pseudomonadota</taxon>
        <taxon>Gammaproteobacteria</taxon>
        <taxon>Chromatiales</taxon>
        <taxon>Ectothiorhodospiraceae</taxon>
        <taxon>Alkalilimnicola</taxon>
    </lineage>
</organism>
<evidence type="ECO:0000256" key="10">
    <source>
        <dbReference type="PIRNR" id="PIRNR002786"/>
    </source>
</evidence>
<evidence type="ECO:0000256" key="8">
    <source>
        <dbReference type="ARBA" id="ARBA00022989"/>
    </source>
</evidence>
<evidence type="ECO:0000256" key="2">
    <source>
        <dbReference type="ARBA" id="ARBA00007246"/>
    </source>
</evidence>
<dbReference type="SUPFAM" id="SSF54523">
    <property type="entry name" value="Pili subunits"/>
    <property type="match status" value="1"/>
</dbReference>
<sequence>MRRFPAKNRQQGIALVTALLVVALATIAAVEMVSRQQLDIRRVQNVLAREQAYSYAIGAELWAMHTLKEKLEQDGPDSDHLQQAWAQPIVLPEFDGAQLQMQIYDAQARFNLNNLHDVQPGDTNNVYVQQFIRLLELAGAEDPPQIANATMDWLDPDMEERPGGAEDGTYTQLEQPYRTANQPMASVSELRLVYGMTPEIYQQIEPYIIALPAVTAVNLNTAQAGVLMGLFPGLNQQLAEQIIEQRNAREDGLTDPNELLQLLPPQSLPDNIDEAVGVSSDFYIADIRVELGPSRVRLRSLIQRSATGELRVISRSQGPL</sequence>
<dbReference type="Gene3D" id="3.30.1300.30">
    <property type="entry name" value="GSPII I/J protein-like"/>
    <property type="match status" value="1"/>
</dbReference>
<feature type="domain" description="T2SS protein K second SAM-like" evidence="11">
    <location>
        <begin position="217"/>
        <end position="278"/>
    </location>
</feature>
<dbReference type="GO" id="GO:0005886">
    <property type="term" value="C:plasma membrane"/>
    <property type="evidence" value="ECO:0007669"/>
    <property type="project" value="UniProtKB-SubCell"/>
</dbReference>
<comment type="caution">
    <text evidence="13">The sequence shown here is derived from an EMBL/GenBank/DDBJ whole genome shotgun (WGS) entry which is preliminary data.</text>
</comment>
<dbReference type="SUPFAM" id="SSF158544">
    <property type="entry name" value="GspK insert domain-like"/>
    <property type="match status" value="1"/>
</dbReference>
<dbReference type="GO" id="GO:0009306">
    <property type="term" value="P:protein secretion"/>
    <property type="evidence" value="ECO:0007669"/>
    <property type="project" value="InterPro"/>
</dbReference>
<keyword evidence="7" id="KW-0653">Protein transport</keyword>
<dbReference type="OrthoDB" id="9788973at2"/>
<comment type="similarity">
    <text evidence="2 10">Belongs to the GSP K family.</text>
</comment>
<dbReference type="InterPro" id="IPR049031">
    <property type="entry name" value="T2SSK_SAM-like_1st"/>
</dbReference>
<name>A0A3E0X3L6_9GAMM</name>
<dbReference type="PIRSF" id="PIRSF002786">
    <property type="entry name" value="XcpX"/>
    <property type="match status" value="1"/>
</dbReference>
<keyword evidence="6" id="KW-0812">Transmembrane</keyword>
<keyword evidence="14" id="KW-1185">Reference proteome</keyword>
<evidence type="ECO:0000256" key="5">
    <source>
        <dbReference type="ARBA" id="ARBA00022519"/>
    </source>
</evidence>
<dbReference type="Pfam" id="PF03934">
    <property type="entry name" value="T2SSK"/>
    <property type="match status" value="1"/>
</dbReference>
<dbReference type="NCBIfam" id="NF037980">
    <property type="entry name" value="T2SS_GspK"/>
    <property type="match status" value="1"/>
</dbReference>
<dbReference type="AlphaFoldDB" id="A0A3E0X3L6"/>